<dbReference type="InterPro" id="IPR028098">
    <property type="entry name" value="Glyco_trans_4-like_N"/>
</dbReference>
<dbReference type="GO" id="GO:0016757">
    <property type="term" value="F:glycosyltransferase activity"/>
    <property type="evidence" value="ECO:0007669"/>
    <property type="project" value="TreeGrafter"/>
</dbReference>
<dbReference type="EMBL" id="JMIW01000002">
    <property type="protein sequence ID" value="KEO90883.1"/>
    <property type="molecule type" value="Genomic_DNA"/>
</dbReference>
<dbReference type="InterPro" id="IPR050194">
    <property type="entry name" value="Glycosyltransferase_grp1"/>
</dbReference>
<evidence type="ECO:0000259" key="2">
    <source>
        <dbReference type="Pfam" id="PF13439"/>
    </source>
</evidence>
<dbReference type="eggNOG" id="COG0297">
    <property type="taxonomic scope" value="Bacteria"/>
</dbReference>
<dbReference type="Gene3D" id="3.40.50.2000">
    <property type="entry name" value="Glycogen Phosphorylase B"/>
    <property type="match status" value="2"/>
</dbReference>
<feature type="domain" description="Glycosyltransferase subfamily 4-like N-terminal" evidence="2">
    <location>
        <begin position="35"/>
        <end position="179"/>
    </location>
</feature>
<dbReference type="PANTHER" id="PTHR45947">
    <property type="entry name" value="SULFOQUINOVOSYL TRANSFERASE SQD2"/>
    <property type="match status" value="1"/>
</dbReference>
<dbReference type="Pfam" id="PF13692">
    <property type="entry name" value="Glyco_trans_1_4"/>
    <property type="match status" value="1"/>
</dbReference>
<keyword evidence="1" id="KW-0812">Transmembrane</keyword>
<sequence>MTQKAAPQSDAGRRASSLEAGARVLFITRKWGPAVGGMETYSERLTQEVAKLQTVDVIALQGRDNGLPPSITSLLFFPVTVFGRLFRAQHKPQIIHLGDMAIWPLALMALFFFPSARVVLSAHGTDVSYGARGGIKGGLYNLFLKLGSALLSKARVIANSNATKTRLEQIGWQCNAVVPLATDLRCEPKSDFNPKQLLFAGRLITQKGLSWFVRDVLPLLPDDLRLTVVGTVWDESEKAALDHPQVEFLGRMPQSKLTQSYAQAACVIVPNIERENGEFEGFGLVACEAASSGGLVLAADTGGLRDAVKDGETGFLIEAGNAQKWAAKIAQVLSQGAEKRAQFLVRSQSIAQSHYSWARVAEQTAEIYTSRS</sequence>
<accession>A0A074MGA6</accession>
<dbReference type="SUPFAM" id="SSF53756">
    <property type="entry name" value="UDP-Glycosyltransferase/glycogen phosphorylase"/>
    <property type="match status" value="1"/>
</dbReference>
<dbReference type="STRING" id="1044.EH31_07550"/>
<dbReference type="AlphaFoldDB" id="A0A074MGA6"/>
<dbReference type="Proteomes" id="UP000027647">
    <property type="component" value="Unassembled WGS sequence"/>
</dbReference>
<keyword evidence="4" id="KW-1185">Reference proteome</keyword>
<keyword evidence="1" id="KW-0472">Membrane</keyword>
<protein>
    <recommendedName>
        <fullName evidence="2">Glycosyltransferase subfamily 4-like N-terminal domain-containing protein</fullName>
    </recommendedName>
</protein>
<dbReference type="PANTHER" id="PTHR45947:SF3">
    <property type="entry name" value="SULFOQUINOVOSYL TRANSFERASE SQD2"/>
    <property type="match status" value="1"/>
</dbReference>
<proteinExistence type="predicted"/>
<gene>
    <name evidence="3" type="ORF">EH31_07550</name>
</gene>
<dbReference type="OrthoDB" id="5443996at2"/>
<feature type="transmembrane region" description="Helical" evidence="1">
    <location>
        <begin position="94"/>
        <end position="113"/>
    </location>
</feature>
<dbReference type="Pfam" id="PF13439">
    <property type="entry name" value="Glyco_transf_4"/>
    <property type="match status" value="1"/>
</dbReference>
<dbReference type="CDD" id="cd03801">
    <property type="entry name" value="GT4_PimA-like"/>
    <property type="match status" value="1"/>
</dbReference>
<keyword evidence="1" id="KW-1133">Transmembrane helix</keyword>
<organism evidence="3 4">
    <name type="scientific">Erythrobacter longus</name>
    <dbReference type="NCBI Taxonomy" id="1044"/>
    <lineage>
        <taxon>Bacteria</taxon>
        <taxon>Pseudomonadati</taxon>
        <taxon>Pseudomonadota</taxon>
        <taxon>Alphaproteobacteria</taxon>
        <taxon>Sphingomonadales</taxon>
        <taxon>Erythrobacteraceae</taxon>
        <taxon>Erythrobacter/Porphyrobacter group</taxon>
        <taxon>Erythrobacter</taxon>
    </lineage>
</organism>
<evidence type="ECO:0000313" key="3">
    <source>
        <dbReference type="EMBL" id="KEO90883.1"/>
    </source>
</evidence>
<reference evidence="3 4" key="1">
    <citation type="submission" date="2014-04" db="EMBL/GenBank/DDBJ databases">
        <title>A comprehensive comparison of genomes of Erythrobacter spp. strains.</title>
        <authorList>
            <person name="Zheng Q."/>
        </authorList>
    </citation>
    <scope>NUCLEOTIDE SEQUENCE [LARGE SCALE GENOMIC DNA]</scope>
    <source>
        <strain evidence="3 4">DSM 6997</strain>
    </source>
</reference>
<name>A0A074MGA6_ERYLO</name>
<evidence type="ECO:0000313" key="4">
    <source>
        <dbReference type="Proteomes" id="UP000027647"/>
    </source>
</evidence>
<evidence type="ECO:0000256" key="1">
    <source>
        <dbReference type="SAM" id="Phobius"/>
    </source>
</evidence>
<dbReference type="RefSeq" id="WP_034959334.1">
    <property type="nucleotide sequence ID" value="NZ_JMIW01000002.1"/>
</dbReference>
<comment type="caution">
    <text evidence="3">The sequence shown here is derived from an EMBL/GenBank/DDBJ whole genome shotgun (WGS) entry which is preliminary data.</text>
</comment>